<feature type="active site" evidence="4">
    <location>
        <position position="166"/>
    </location>
</feature>
<dbReference type="InterPro" id="IPR029154">
    <property type="entry name" value="HIBADH-like_NADP-bd"/>
</dbReference>
<dbReference type="Gene3D" id="1.10.1040.10">
    <property type="entry name" value="N-(1-d-carboxylethyl)-l-norvaline Dehydrogenase, domain 2"/>
    <property type="match status" value="1"/>
</dbReference>
<dbReference type="InterPro" id="IPR013328">
    <property type="entry name" value="6PGD_dom2"/>
</dbReference>
<reference evidence="7 8" key="1">
    <citation type="journal article" date="2013" name="J. Mol. Microbiol. Biotechnol.">
        <title>Analysis of the Complete Genomes of Acholeplasma brassicae , A. palmae and A. laidlawii and Their Comparison to the Obligate Parasites from ' Candidatus Phytoplasma'.</title>
        <authorList>
            <person name="Kube M."/>
            <person name="Siewert C."/>
            <person name="Migdoll A.M."/>
            <person name="Duduk B."/>
            <person name="Holz S."/>
            <person name="Rabus R."/>
            <person name="Seemuller E."/>
            <person name="Mitrovic J."/>
            <person name="Muller I."/>
            <person name="Buttner C."/>
            <person name="Reinhardt R."/>
        </authorList>
    </citation>
    <scope>NUCLEOTIDE SEQUENCE [LARGE SCALE GENOMIC DNA]</scope>
    <source>
        <strain evidence="7 8">J233</strain>
    </source>
</reference>
<evidence type="ECO:0000313" key="8">
    <source>
        <dbReference type="Proteomes" id="UP000032740"/>
    </source>
</evidence>
<dbReference type="SUPFAM" id="SSF48179">
    <property type="entry name" value="6-phosphogluconate dehydrogenase C-terminal domain-like"/>
    <property type="match status" value="1"/>
</dbReference>
<evidence type="ECO:0000256" key="2">
    <source>
        <dbReference type="ARBA" id="ARBA00023002"/>
    </source>
</evidence>
<evidence type="ECO:0000259" key="5">
    <source>
        <dbReference type="Pfam" id="PF03446"/>
    </source>
</evidence>
<dbReference type="GO" id="GO:0016491">
    <property type="term" value="F:oxidoreductase activity"/>
    <property type="evidence" value="ECO:0007669"/>
    <property type="project" value="UniProtKB-KW"/>
</dbReference>
<dbReference type="GO" id="GO:0050661">
    <property type="term" value="F:NADP binding"/>
    <property type="evidence" value="ECO:0007669"/>
    <property type="project" value="InterPro"/>
</dbReference>
<dbReference type="EMBL" id="FO681347">
    <property type="protein sequence ID" value="CCV64932.1"/>
    <property type="molecule type" value="Genomic_DNA"/>
</dbReference>
<evidence type="ECO:0000256" key="3">
    <source>
        <dbReference type="ARBA" id="ARBA00023027"/>
    </source>
</evidence>
<dbReference type="Gene3D" id="3.40.50.720">
    <property type="entry name" value="NAD(P)-binding Rossmann-like Domain"/>
    <property type="match status" value="1"/>
</dbReference>
<dbReference type="STRING" id="1318466.BN85413550"/>
<comment type="similarity">
    <text evidence="1">Belongs to the HIBADH-related family.</text>
</comment>
<dbReference type="OrthoDB" id="9786703at2"/>
<keyword evidence="3" id="KW-0520">NAD</keyword>
<dbReference type="AlphaFoldDB" id="U4KLV9"/>
<gene>
    <name evidence="7" type="primary">mmsB</name>
    <name evidence="7" type="ORF">BN85413550</name>
</gene>
<keyword evidence="8" id="KW-1185">Reference proteome</keyword>
<dbReference type="Pfam" id="PF14833">
    <property type="entry name" value="NAD_binding_11"/>
    <property type="match status" value="1"/>
</dbReference>
<evidence type="ECO:0000256" key="4">
    <source>
        <dbReference type="PIRSR" id="PIRSR000103-1"/>
    </source>
</evidence>
<dbReference type="KEGG" id="apal:BN85413550"/>
<dbReference type="InterPro" id="IPR036291">
    <property type="entry name" value="NAD(P)-bd_dom_sf"/>
</dbReference>
<name>U4KLV9_ALTPJ</name>
<protein>
    <submittedName>
        <fullName evidence="7">3-hydroxyisobutyrate dehydrogenase</fullName>
    </submittedName>
</protein>
<dbReference type="InterPro" id="IPR015815">
    <property type="entry name" value="HIBADH-related"/>
</dbReference>
<dbReference type="PIRSF" id="PIRSF000103">
    <property type="entry name" value="HIBADH"/>
    <property type="match status" value="1"/>
</dbReference>
<dbReference type="Proteomes" id="UP000032740">
    <property type="component" value="Chromosome"/>
</dbReference>
<keyword evidence="2" id="KW-0560">Oxidoreductase</keyword>
<dbReference type="RefSeq" id="WP_030003815.1">
    <property type="nucleotide sequence ID" value="NC_022538.1"/>
</dbReference>
<sequence>MKIAWIGTGVMGKPMALNLKKAGYDVSVYNRTYERALELKNDVTVCKSINECVKDADIVFTIVGYPKDVKEVTTEVFKHAKKGTIIVDMTTSSPTLAKELYLEGKEKGFDLLDAPVTGGDLGAINATLSIMVGGDEKVFSKVLTIFEKLGKTINFMGHAGNGQHAKLANQAAIAGTIGALAESLVYAKEKSLDVDKMLSVISGGSATSWQAINNGPKMISGNTDPGFYIKHFLKDLNLIIEEADFSPLVVKQVRDIYHILNEKNLGDLGTQAIIKYYLENSNK</sequence>
<dbReference type="Pfam" id="PF03446">
    <property type="entry name" value="NAD_binding_2"/>
    <property type="match status" value="1"/>
</dbReference>
<dbReference type="HOGENOM" id="CLU_035117_1_0_14"/>
<evidence type="ECO:0000256" key="1">
    <source>
        <dbReference type="ARBA" id="ARBA00009080"/>
    </source>
</evidence>
<feature type="domain" description="3-hydroxyisobutyrate dehydrogenase-like NAD-binding" evidence="6">
    <location>
        <begin position="160"/>
        <end position="277"/>
    </location>
</feature>
<accession>U4KLV9</accession>
<dbReference type="PANTHER" id="PTHR43060:SF15">
    <property type="entry name" value="3-HYDROXYISOBUTYRATE DEHYDROGENASE-LIKE 1, MITOCHONDRIAL-RELATED"/>
    <property type="match status" value="1"/>
</dbReference>
<dbReference type="PANTHER" id="PTHR43060">
    <property type="entry name" value="3-HYDROXYISOBUTYRATE DEHYDROGENASE-LIKE 1, MITOCHONDRIAL-RELATED"/>
    <property type="match status" value="1"/>
</dbReference>
<organism evidence="7 8">
    <name type="scientific">Alteracholeplasma palmae (strain ATCC 49389 / J233)</name>
    <name type="common">Acholeplasma palmae</name>
    <dbReference type="NCBI Taxonomy" id="1318466"/>
    <lineage>
        <taxon>Bacteria</taxon>
        <taxon>Bacillati</taxon>
        <taxon>Mycoplasmatota</taxon>
        <taxon>Mollicutes</taxon>
        <taxon>Acholeplasmatales</taxon>
        <taxon>Acholeplasmataceae</taxon>
        <taxon>Acholeplasma</taxon>
    </lineage>
</organism>
<dbReference type="GO" id="GO:0051287">
    <property type="term" value="F:NAD binding"/>
    <property type="evidence" value="ECO:0007669"/>
    <property type="project" value="InterPro"/>
</dbReference>
<dbReference type="InterPro" id="IPR008927">
    <property type="entry name" value="6-PGluconate_DH-like_C_sf"/>
</dbReference>
<evidence type="ECO:0000313" key="7">
    <source>
        <dbReference type="EMBL" id="CCV64932.1"/>
    </source>
</evidence>
<feature type="domain" description="6-phosphogluconate dehydrogenase NADP-binding" evidence="5">
    <location>
        <begin position="2"/>
        <end position="157"/>
    </location>
</feature>
<dbReference type="InterPro" id="IPR006115">
    <property type="entry name" value="6PGDH_NADP-bd"/>
</dbReference>
<dbReference type="SUPFAM" id="SSF51735">
    <property type="entry name" value="NAD(P)-binding Rossmann-fold domains"/>
    <property type="match status" value="1"/>
</dbReference>
<proteinExistence type="inferred from homology"/>
<evidence type="ECO:0000259" key="6">
    <source>
        <dbReference type="Pfam" id="PF14833"/>
    </source>
</evidence>